<evidence type="ECO:0000256" key="1">
    <source>
        <dbReference type="ARBA" id="ARBA00001412"/>
    </source>
</evidence>
<proteinExistence type="inferred from homology"/>
<dbReference type="InterPro" id="IPR003476">
    <property type="entry name" value="Glyco_hydro_42"/>
</dbReference>
<dbReference type="PIRSF" id="PIRSF001084">
    <property type="entry name" value="B-galactosidase"/>
    <property type="match status" value="1"/>
</dbReference>
<feature type="domain" description="Beta-galactosidase trimerisation" evidence="8">
    <location>
        <begin position="410"/>
        <end position="650"/>
    </location>
</feature>
<dbReference type="InterPro" id="IPR013780">
    <property type="entry name" value="Glyco_hydro_b"/>
</dbReference>
<evidence type="ECO:0000256" key="3">
    <source>
        <dbReference type="ARBA" id="ARBA00012756"/>
    </source>
</evidence>
<evidence type="ECO:0000256" key="2">
    <source>
        <dbReference type="ARBA" id="ARBA00005940"/>
    </source>
</evidence>
<dbReference type="Gene3D" id="3.20.20.80">
    <property type="entry name" value="Glycosidases"/>
    <property type="match status" value="1"/>
</dbReference>
<dbReference type="InterPro" id="IPR013529">
    <property type="entry name" value="Glyco_hydro_42_N"/>
</dbReference>
<dbReference type="InterPro" id="IPR029062">
    <property type="entry name" value="Class_I_gatase-like"/>
</dbReference>
<feature type="region of interest" description="Disordered" evidence="6">
    <location>
        <begin position="548"/>
        <end position="571"/>
    </location>
</feature>
<comment type="similarity">
    <text evidence="2">Belongs to the glycosyl hydrolase 42 family.</text>
</comment>
<keyword evidence="5" id="KW-0326">Glycosidase</keyword>
<keyword evidence="11" id="KW-1185">Reference proteome</keyword>
<feature type="domain" description="Beta-galactosidase C-terminal" evidence="9">
    <location>
        <begin position="659"/>
        <end position="718"/>
    </location>
</feature>
<dbReference type="InterPro" id="IPR017853">
    <property type="entry name" value="GH"/>
</dbReference>
<protein>
    <recommendedName>
        <fullName evidence="3">beta-galactosidase</fullName>
        <ecNumber evidence="3">3.2.1.23</ecNumber>
    </recommendedName>
</protein>
<evidence type="ECO:0000313" key="11">
    <source>
        <dbReference type="Proteomes" id="UP000625527"/>
    </source>
</evidence>
<dbReference type="CDD" id="cd03143">
    <property type="entry name" value="A4_beta-galactosidase_middle_domain"/>
    <property type="match status" value="1"/>
</dbReference>
<dbReference type="Gene3D" id="2.60.40.1180">
    <property type="entry name" value="Golgi alpha-mannosidase II"/>
    <property type="match status" value="1"/>
</dbReference>
<dbReference type="Pfam" id="PF08532">
    <property type="entry name" value="Glyco_hydro_42M"/>
    <property type="match status" value="1"/>
</dbReference>
<evidence type="ECO:0000256" key="4">
    <source>
        <dbReference type="ARBA" id="ARBA00022801"/>
    </source>
</evidence>
<evidence type="ECO:0000259" key="7">
    <source>
        <dbReference type="Pfam" id="PF02449"/>
    </source>
</evidence>
<accession>A0ABR9N522</accession>
<dbReference type="InterPro" id="IPR013739">
    <property type="entry name" value="Beta_galactosidase_C"/>
</dbReference>
<dbReference type="EC" id="3.2.1.23" evidence="3"/>
<dbReference type="SUPFAM" id="SSF51445">
    <property type="entry name" value="(Trans)glycosidases"/>
    <property type="match status" value="1"/>
</dbReference>
<comment type="catalytic activity">
    <reaction evidence="1">
        <text>Hydrolysis of terminal non-reducing beta-D-galactose residues in beta-D-galactosides.</text>
        <dbReference type="EC" id="3.2.1.23"/>
    </reaction>
</comment>
<dbReference type="PANTHER" id="PTHR36447">
    <property type="entry name" value="BETA-GALACTOSIDASE GANA"/>
    <property type="match status" value="1"/>
</dbReference>
<sequence>MTARIAATALTATTIPATGKILYGGDYNPEQWPREVWEEDYAAFGKAAIDTVTLNVFAWSHLQPDEDTYDFSWLDAIVGRAIEAGARIVLATATGALPPWLSHRFPEVNRTDFEGRRHVYGQRHNACPSSPVFQRMSAALADRIAERYAGTPGLVAWHVGNEYGGACYCENCAAGFRGWLRERYGTLDRLNEAWNTMFWSHLFSDWEQIVPPSALSEHWRGPDHTAFQGITLDYLRFMSDAMLRNFRDEKAAIRRHDPGTPVTTNFMGMFRPIDYQRWAADLDFASWDNYPPGPREHARMALAHDLMRGLKDGAPFWVMEQTPTITASRDVNPVKRPGVLRLWSWQAVAHGADAVLYFQLRQSRGACEKYHGAVLDHAGRTDTRAFREVAELGREFEELGGAVLGARTPARVALLFDWDSWWAAEITDGLNRHVKYPAVVLAYYRALWQAGAQVDVVPQSADLTGYDVVVAPLLHLLKGDVAARLQAVVSRGGSVLATFWSGRVDEDDNAFLMDVPGPLAGVFGIRVEETDSGEPGVVNPITLRLPGADESERVATGGPGSVRTGPADGSGGGGQLNAVVVDGSLVFEVIVPDGAETVGTYGADFYAGAPAVTRHRPDGVAGGEAWYVGTALDDDGVGRVVRHVLERHELVGPYAAWPDVELAVRERDGERSSFVLNHGTDEVRVPAHASGTDLLTGRRIVRGEALVLAPTEVVVLREDGVRGTGSGP</sequence>
<keyword evidence="4" id="KW-0378">Hydrolase</keyword>
<feature type="domain" description="Glycoside hydrolase family 42 N-terminal" evidence="7">
    <location>
        <begin position="26"/>
        <end position="398"/>
    </location>
</feature>
<dbReference type="Gene3D" id="3.40.50.880">
    <property type="match status" value="1"/>
</dbReference>
<evidence type="ECO:0000259" key="8">
    <source>
        <dbReference type="Pfam" id="PF08532"/>
    </source>
</evidence>
<evidence type="ECO:0000256" key="6">
    <source>
        <dbReference type="SAM" id="MobiDB-lite"/>
    </source>
</evidence>
<dbReference type="EMBL" id="JADAQT010000110">
    <property type="protein sequence ID" value="MBE1878772.1"/>
    <property type="molecule type" value="Genomic_DNA"/>
</dbReference>
<dbReference type="Proteomes" id="UP000625527">
    <property type="component" value="Unassembled WGS sequence"/>
</dbReference>
<name>A0ABR9N522_9MICO</name>
<dbReference type="RefSeq" id="WP_192865307.1">
    <property type="nucleotide sequence ID" value="NZ_JADAQT010000110.1"/>
</dbReference>
<dbReference type="PANTHER" id="PTHR36447:SF1">
    <property type="entry name" value="BETA-GALACTOSIDASE GANA"/>
    <property type="match status" value="1"/>
</dbReference>
<reference evidence="10 11" key="1">
    <citation type="submission" date="2020-10" db="EMBL/GenBank/DDBJ databases">
        <title>Myceligenerans pegani sp. nov., an endophytic actinomycete isolated from Peganum harmala L. in Xinjiang, China.</title>
        <authorList>
            <person name="Xin L."/>
        </authorList>
    </citation>
    <scope>NUCLEOTIDE SEQUENCE [LARGE SCALE GENOMIC DNA]</scope>
    <source>
        <strain evidence="10 11">TRM65318</strain>
    </source>
</reference>
<gene>
    <name evidence="10" type="ORF">IHE71_24050</name>
</gene>
<evidence type="ECO:0000259" key="9">
    <source>
        <dbReference type="Pfam" id="PF08533"/>
    </source>
</evidence>
<organism evidence="10 11">
    <name type="scientific">Myceligenerans pegani</name>
    <dbReference type="NCBI Taxonomy" id="2776917"/>
    <lineage>
        <taxon>Bacteria</taxon>
        <taxon>Bacillati</taxon>
        <taxon>Actinomycetota</taxon>
        <taxon>Actinomycetes</taxon>
        <taxon>Micrococcales</taxon>
        <taxon>Promicromonosporaceae</taxon>
        <taxon>Myceligenerans</taxon>
    </lineage>
</organism>
<comment type="caution">
    <text evidence="10">The sequence shown here is derived from an EMBL/GenBank/DDBJ whole genome shotgun (WGS) entry which is preliminary data.</text>
</comment>
<evidence type="ECO:0000256" key="5">
    <source>
        <dbReference type="ARBA" id="ARBA00023295"/>
    </source>
</evidence>
<evidence type="ECO:0000313" key="10">
    <source>
        <dbReference type="EMBL" id="MBE1878772.1"/>
    </source>
</evidence>
<dbReference type="Pfam" id="PF02449">
    <property type="entry name" value="Glyco_hydro_42"/>
    <property type="match status" value="1"/>
</dbReference>
<dbReference type="Pfam" id="PF08533">
    <property type="entry name" value="Glyco_hydro_42C"/>
    <property type="match status" value="1"/>
</dbReference>
<dbReference type="SUPFAM" id="SSF52317">
    <property type="entry name" value="Class I glutamine amidotransferase-like"/>
    <property type="match status" value="1"/>
</dbReference>
<dbReference type="InterPro" id="IPR013738">
    <property type="entry name" value="Beta_galactosidase_Trimer"/>
</dbReference>